<evidence type="ECO:0000313" key="3">
    <source>
        <dbReference type="Proteomes" id="UP000774283"/>
    </source>
</evidence>
<dbReference type="CDD" id="cd02440">
    <property type="entry name" value="AdoMet_MTases"/>
    <property type="match status" value="1"/>
</dbReference>
<protein>
    <recommendedName>
        <fullName evidence="1">Methyltransferase small domain-containing protein</fullName>
    </recommendedName>
</protein>
<accession>A0A9X5F912</accession>
<dbReference type="GO" id="GO:0008168">
    <property type="term" value="F:methyltransferase activity"/>
    <property type="evidence" value="ECO:0007669"/>
    <property type="project" value="InterPro"/>
</dbReference>
<dbReference type="InterPro" id="IPR029063">
    <property type="entry name" value="SAM-dependent_MTases_sf"/>
</dbReference>
<dbReference type="PANTHER" id="PTHR18895">
    <property type="entry name" value="HEMK METHYLTRANSFERASE"/>
    <property type="match status" value="1"/>
</dbReference>
<evidence type="ECO:0000313" key="2">
    <source>
        <dbReference type="EMBL" id="NKX92036.1"/>
    </source>
</evidence>
<organism evidence="2 3">
    <name type="scientific">Sanguibacter hominis ATCC BAA-789</name>
    <dbReference type="NCBI Taxonomy" id="1312740"/>
    <lineage>
        <taxon>Bacteria</taxon>
        <taxon>Bacillati</taxon>
        <taxon>Actinomycetota</taxon>
        <taxon>Actinomycetes</taxon>
        <taxon>Micrococcales</taxon>
        <taxon>Sanguibacteraceae</taxon>
        <taxon>Sanguibacter</taxon>
    </lineage>
</organism>
<dbReference type="SUPFAM" id="SSF53335">
    <property type="entry name" value="S-adenosyl-L-methionine-dependent methyltransferases"/>
    <property type="match status" value="1"/>
</dbReference>
<dbReference type="Pfam" id="PF05175">
    <property type="entry name" value="MTS"/>
    <property type="match status" value="1"/>
</dbReference>
<evidence type="ECO:0000259" key="1">
    <source>
        <dbReference type="Pfam" id="PF05175"/>
    </source>
</evidence>
<dbReference type="Gene3D" id="3.40.50.150">
    <property type="entry name" value="Vaccinia Virus protein VP39"/>
    <property type="match status" value="1"/>
</dbReference>
<gene>
    <name evidence="2" type="ORF">HF995_01900</name>
</gene>
<sequence length="275" mass="28810">MDPRVDELVAELRRAGCVFAEDEAAVLRAAADGDRLAALVARRVAGEPLEHVVGRVELGGVEFAVGPGVFVPRQRSLLLVDLAVGMVPPGGVLVDACCGCGAIGALVAHRVEQAQGATAELHACDVDPVALGFARQNVAPFAGEVHEGDLLAALPARLRGRVDVVVANAPYVPSEQVDLMPREARDHEPRHALDGGRDGLDLHRRLADQVGGWLAPGGHVLVETSERQAAESAEVFAARGLEVRVERSDELDATVVVGIRGTARAGQSGNTPVDR</sequence>
<comment type="caution">
    <text evidence="2">The sequence shown here is derived from an EMBL/GenBank/DDBJ whole genome shotgun (WGS) entry which is preliminary data.</text>
</comment>
<dbReference type="Proteomes" id="UP000774283">
    <property type="component" value="Unassembled WGS sequence"/>
</dbReference>
<proteinExistence type="predicted"/>
<dbReference type="InterPro" id="IPR050320">
    <property type="entry name" value="N5-glutamine_MTase"/>
</dbReference>
<name>A0A9X5F912_9MICO</name>
<reference evidence="2 3" key="1">
    <citation type="submission" date="2020-04" db="EMBL/GenBank/DDBJ databases">
        <title>MicrobeNet Type strains.</title>
        <authorList>
            <person name="Nicholson A.C."/>
        </authorList>
    </citation>
    <scope>NUCLEOTIDE SEQUENCE [LARGE SCALE GENOMIC DNA]</scope>
    <source>
        <strain evidence="2 3">ATCC BAA-789</strain>
    </source>
</reference>
<feature type="domain" description="Methyltransferase small" evidence="1">
    <location>
        <begin position="82"/>
        <end position="177"/>
    </location>
</feature>
<dbReference type="PANTHER" id="PTHR18895:SF74">
    <property type="entry name" value="MTRF1L RELEASE FACTOR GLUTAMINE METHYLTRANSFERASE"/>
    <property type="match status" value="1"/>
</dbReference>
<dbReference type="InterPro" id="IPR022446">
    <property type="entry name" value="MeTrfrase_put"/>
</dbReference>
<dbReference type="EMBL" id="JAAXOW010000001">
    <property type="protein sequence ID" value="NKX92036.1"/>
    <property type="molecule type" value="Genomic_DNA"/>
</dbReference>
<dbReference type="RefSeq" id="WP_168446121.1">
    <property type="nucleotide sequence ID" value="NZ_JAAXOW010000001.1"/>
</dbReference>
<dbReference type="InterPro" id="IPR007848">
    <property type="entry name" value="Small_mtfrase_dom"/>
</dbReference>
<dbReference type="NCBIfam" id="TIGR03704">
    <property type="entry name" value="PrmC_rel_meth"/>
    <property type="match status" value="1"/>
</dbReference>
<dbReference type="AlphaFoldDB" id="A0A9X5F912"/>
<keyword evidence="3" id="KW-1185">Reference proteome</keyword>